<dbReference type="AlphaFoldDB" id="A0A4V0P2S9"/>
<sequence length="72" mass="8909">MEALINKIYEDTICSLKNLSNLQLDYFYNYFKHEYFYQSHYSSQECFKDKKKVLKIYRSIKKEKLRRLPEAI</sequence>
<reference evidence="1 2" key="1">
    <citation type="submission" date="2018-12" db="EMBL/GenBank/DDBJ databases">
        <title>Rubrispira sanarue gen. nov., sp., nov., a member of the order Silvanigrellales, isolated from a brackish lake in Hamamatsu Japan.</title>
        <authorList>
            <person name="Maejima Y."/>
            <person name="Iino T."/>
            <person name="Muraguchi Y."/>
            <person name="Fukuda K."/>
            <person name="Nojiri H."/>
            <person name="Ohkuma M."/>
            <person name="Moriuchi R."/>
            <person name="Dohra H."/>
            <person name="Kimbara K."/>
            <person name="Shintani M."/>
        </authorList>
    </citation>
    <scope>NUCLEOTIDE SEQUENCE [LARGE SCALE GENOMIC DNA]</scope>
    <source>
        <strain evidence="1 2">RF1110005</strain>
    </source>
</reference>
<keyword evidence="2" id="KW-1185">Reference proteome</keyword>
<gene>
    <name evidence="1" type="ORF">JCM31447_27510</name>
</gene>
<dbReference type="KEGG" id="sbf:JCM31447_27510"/>
<dbReference type="Proteomes" id="UP000291236">
    <property type="component" value="Chromosome"/>
</dbReference>
<organism evidence="1 2">
    <name type="scientific">Fluviispira sanaruensis</name>
    <dbReference type="NCBI Taxonomy" id="2493639"/>
    <lineage>
        <taxon>Bacteria</taxon>
        <taxon>Pseudomonadati</taxon>
        <taxon>Bdellovibrionota</taxon>
        <taxon>Oligoflexia</taxon>
        <taxon>Silvanigrellales</taxon>
        <taxon>Silvanigrellaceae</taxon>
        <taxon>Fluviispira</taxon>
    </lineage>
</organism>
<dbReference type="RefSeq" id="WP_130611758.1">
    <property type="nucleotide sequence ID" value="NZ_AP019368.1"/>
</dbReference>
<name>A0A4V0P2S9_FLUSA</name>
<accession>A0A4V0P2S9</accession>
<evidence type="ECO:0000313" key="2">
    <source>
        <dbReference type="Proteomes" id="UP000291236"/>
    </source>
</evidence>
<proteinExistence type="predicted"/>
<evidence type="ECO:0000313" key="1">
    <source>
        <dbReference type="EMBL" id="BBH54287.1"/>
    </source>
</evidence>
<dbReference type="OrthoDB" id="9876151at2"/>
<dbReference type="EMBL" id="AP019368">
    <property type="protein sequence ID" value="BBH54287.1"/>
    <property type="molecule type" value="Genomic_DNA"/>
</dbReference>
<protein>
    <submittedName>
        <fullName evidence="1">Uncharacterized protein</fullName>
    </submittedName>
</protein>